<feature type="signal peptide" evidence="8">
    <location>
        <begin position="1"/>
        <end position="26"/>
    </location>
</feature>
<evidence type="ECO:0000256" key="8">
    <source>
        <dbReference type="SAM" id="SignalP"/>
    </source>
</evidence>
<evidence type="ECO:0000256" key="1">
    <source>
        <dbReference type="ARBA" id="ARBA00004571"/>
    </source>
</evidence>
<dbReference type="PANTHER" id="PTHR35093">
    <property type="entry name" value="OUTER MEMBRANE PROTEIN NMB0088-RELATED"/>
    <property type="match status" value="1"/>
</dbReference>
<dbReference type="OrthoDB" id="19849at2"/>
<evidence type="ECO:0000256" key="6">
    <source>
        <dbReference type="ARBA" id="ARBA00023136"/>
    </source>
</evidence>
<gene>
    <name evidence="9" type="ORF">SAMN05216272_103438</name>
</gene>
<dbReference type="STRING" id="428992.SAMN05216272_103438"/>
<evidence type="ECO:0000256" key="7">
    <source>
        <dbReference type="ARBA" id="ARBA00023237"/>
    </source>
</evidence>
<evidence type="ECO:0000256" key="4">
    <source>
        <dbReference type="ARBA" id="ARBA00022692"/>
    </source>
</evidence>
<keyword evidence="4" id="KW-0812">Transmembrane</keyword>
<dbReference type="SUPFAM" id="SSF56935">
    <property type="entry name" value="Porins"/>
    <property type="match status" value="1"/>
</dbReference>
<evidence type="ECO:0000256" key="5">
    <source>
        <dbReference type="ARBA" id="ARBA00022729"/>
    </source>
</evidence>
<dbReference type="Gene3D" id="2.40.160.60">
    <property type="entry name" value="Outer membrane protein transport protein (OMPP1/FadL/TodX)"/>
    <property type="match status" value="1"/>
</dbReference>
<proteinExistence type="inferred from homology"/>
<keyword evidence="3" id="KW-1134">Transmembrane beta strand</keyword>
<evidence type="ECO:0000256" key="2">
    <source>
        <dbReference type="ARBA" id="ARBA00008163"/>
    </source>
</evidence>
<keyword evidence="7" id="KW-0998">Cell outer membrane</keyword>
<reference evidence="10" key="1">
    <citation type="submission" date="2016-10" db="EMBL/GenBank/DDBJ databases">
        <authorList>
            <person name="Varghese N."/>
            <person name="Submissions S."/>
        </authorList>
    </citation>
    <scope>NUCLEOTIDE SEQUENCE [LARGE SCALE GENOMIC DNA]</scope>
    <source>
        <strain evidence="10">CCM 7469</strain>
    </source>
</reference>
<keyword evidence="6" id="KW-0472">Membrane</keyword>
<sequence>MSAKSSVLPASALAVLALGCSAQAQAGGIMLYEYASDNAGLANAGVAARAQGPSTIAANPAGLSYLDGTQISAGGQLLFGDLRFDADAQNNVPGGNGGNALGTTPSASFFISHRLDDHVSIGFGSYGDFGLAASYNNDWTGRYSTQKESIAALSLVPSVAYRFNDQWSLGLGFKAMYGMLDAKTAIDRSPFGLSDRSDGQVKYSDSTWGYGATLGAIYSPQPETRIGLGYTSSVTFNFKDRLDIDGSGPLIERLNDTETKLKTRVPQTATLSLYQRLDPRWAFLATLNWQEWSRFGDIAVDVDTSAGRAQATTVNAHFKDTWQLALGTQFQATPKLLWNAGIAYDSSAVSSSNRSVVLPMDASWRLATGATYALDKDTEVNLSWSLVWIGDMTVDQSKPLSGKRTSGTYDNAWLQTIGGSMTWRF</sequence>
<dbReference type="InterPro" id="IPR005017">
    <property type="entry name" value="OMPP1/FadL/TodX"/>
</dbReference>
<keyword evidence="5 8" id="KW-0732">Signal</keyword>
<name>A0A1G8FT42_9PSED</name>
<dbReference type="AlphaFoldDB" id="A0A1G8FT42"/>
<accession>A0A1G8FT42</accession>
<comment type="subcellular location">
    <subcellularLocation>
        <location evidence="1">Cell outer membrane</location>
        <topology evidence="1">Multi-pass membrane protein</topology>
    </subcellularLocation>
</comment>
<evidence type="ECO:0000256" key="3">
    <source>
        <dbReference type="ARBA" id="ARBA00022452"/>
    </source>
</evidence>
<dbReference type="RefSeq" id="WP_090262404.1">
    <property type="nucleotide sequence ID" value="NZ_FNDS01000003.1"/>
</dbReference>
<dbReference type="GO" id="GO:0009279">
    <property type="term" value="C:cell outer membrane"/>
    <property type="evidence" value="ECO:0007669"/>
    <property type="project" value="UniProtKB-SubCell"/>
</dbReference>
<dbReference type="GO" id="GO:0015483">
    <property type="term" value="F:long-chain fatty acid transporting porin activity"/>
    <property type="evidence" value="ECO:0007669"/>
    <property type="project" value="TreeGrafter"/>
</dbReference>
<dbReference type="EMBL" id="FNDS01000003">
    <property type="protein sequence ID" value="SDH85277.1"/>
    <property type="molecule type" value="Genomic_DNA"/>
</dbReference>
<protein>
    <submittedName>
        <fullName evidence="9">Long-chain fatty acid transport protein</fullName>
    </submittedName>
</protein>
<keyword evidence="10" id="KW-1185">Reference proteome</keyword>
<dbReference type="Proteomes" id="UP000199636">
    <property type="component" value="Unassembled WGS sequence"/>
</dbReference>
<dbReference type="PROSITE" id="PS51257">
    <property type="entry name" value="PROKAR_LIPOPROTEIN"/>
    <property type="match status" value="1"/>
</dbReference>
<dbReference type="Pfam" id="PF03349">
    <property type="entry name" value="Toluene_X"/>
    <property type="match status" value="1"/>
</dbReference>
<evidence type="ECO:0000313" key="10">
    <source>
        <dbReference type="Proteomes" id="UP000199636"/>
    </source>
</evidence>
<dbReference type="PANTHER" id="PTHR35093:SF8">
    <property type="entry name" value="OUTER MEMBRANE PROTEIN NMB0088-RELATED"/>
    <property type="match status" value="1"/>
</dbReference>
<organism evidence="9 10">
    <name type="scientific">Pseudomonas panipatensis</name>
    <dbReference type="NCBI Taxonomy" id="428992"/>
    <lineage>
        <taxon>Bacteria</taxon>
        <taxon>Pseudomonadati</taxon>
        <taxon>Pseudomonadota</taxon>
        <taxon>Gammaproteobacteria</taxon>
        <taxon>Pseudomonadales</taxon>
        <taxon>Pseudomonadaceae</taxon>
        <taxon>Pseudomonas</taxon>
    </lineage>
</organism>
<feature type="chain" id="PRO_5011597609" evidence="8">
    <location>
        <begin position="27"/>
        <end position="425"/>
    </location>
</feature>
<evidence type="ECO:0000313" key="9">
    <source>
        <dbReference type="EMBL" id="SDH85277.1"/>
    </source>
</evidence>
<comment type="similarity">
    <text evidence="2">Belongs to the OmpP1/FadL family.</text>
</comment>